<dbReference type="PATRIC" id="fig|1397.4.peg.1969"/>
<dbReference type="GeneID" id="56350004"/>
<protein>
    <submittedName>
        <fullName evidence="2">Uncharacterized protein</fullName>
    </submittedName>
</protein>
<dbReference type="OrthoDB" id="2452975at2"/>
<organism evidence="2 3">
    <name type="scientific">Niallia circulans</name>
    <name type="common">Bacillus circulans</name>
    <dbReference type="NCBI Taxonomy" id="1397"/>
    <lineage>
        <taxon>Bacteria</taxon>
        <taxon>Bacillati</taxon>
        <taxon>Bacillota</taxon>
        <taxon>Bacilli</taxon>
        <taxon>Bacillales</taxon>
        <taxon>Bacillaceae</taxon>
        <taxon>Niallia</taxon>
    </lineage>
</organism>
<dbReference type="AlphaFoldDB" id="A0A0J1IPT6"/>
<dbReference type="Proteomes" id="UP000036045">
    <property type="component" value="Unassembled WGS sequence"/>
</dbReference>
<evidence type="ECO:0000313" key="3">
    <source>
        <dbReference type="Proteomes" id="UP000036045"/>
    </source>
</evidence>
<gene>
    <name evidence="2" type="ORF">ABW02_03475</name>
</gene>
<keyword evidence="1" id="KW-0812">Transmembrane</keyword>
<name>A0A0J1IPT6_NIACI</name>
<dbReference type="EMBL" id="LDPH01000002">
    <property type="protein sequence ID" value="KLV27966.1"/>
    <property type="molecule type" value="Genomic_DNA"/>
</dbReference>
<feature type="transmembrane region" description="Helical" evidence="1">
    <location>
        <begin position="6"/>
        <end position="25"/>
    </location>
</feature>
<evidence type="ECO:0000256" key="1">
    <source>
        <dbReference type="SAM" id="Phobius"/>
    </source>
</evidence>
<proteinExistence type="predicted"/>
<comment type="caution">
    <text evidence="2">The sequence shown here is derived from an EMBL/GenBank/DDBJ whole genome shotgun (WGS) entry which is preliminary data.</text>
</comment>
<reference evidence="2 3" key="1">
    <citation type="submission" date="2015-05" db="EMBL/GenBank/DDBJ databases">
        <title>Whole genome sequence and identification of bacterial endophytes from Costus igneus.</title>
        <authorList>
            <person name="Lee Y.P."/>
            <person name="Gan H.M."/>
            <person name="Eng W."/>
            <person name="Wheatley M.S."/>
            <person name="Caraballo A."/>
            <person name="Polter S."/>
            <person name="Savka M.A."/>
            <person name="Hudson A.O."/>
        </authorList>
    </citation>
    <scope>NUCLEOTIDE SEQUENCE [LARGE SCALE GENOMIC DNA]</scope>
    <source>
        <strain evidence="2 3">RIT379</strain>
    </source>
</reference>
<keyword evidence="1" id="KW-1133">Transmembrane helix</keyword>
<accession>A0A0J1IPT6</accession>
<dbReference type="RefSeq" id="WP_047940520.1">
    <property type="nucleotide sequence ID" value="NZ_CP053989.1"/>
</dbReference>
<sequence>MKFKRVWYLLVVVMIAICFFIFLFLKEAESSPSDLPNETSIRKMIEDTGEMNINRVFDQRALDEKHIFIPHLSSDNQYGYSLLEWIDNKWEVTYVSTTGEPLIWRIKAGNQSESYFLWNLDSKKKIETLTFYLIRDRHFTSGWSGEWYEPAIQIEEDVSISGKPYGIYKVPDKWGAIWNAAQIKIENQEEDFISYNGEGLYYGVKGYDKKNNYVVPLNSYENGGITSSGAATEDIVIMDEWEGEQW</sequence>
<keyword evidence="1" id="KW-0472">Membrane</keyword>
<evidence type="ECO:0000313" key="2">
    <source>
        <dbReference type="EMBL" id="KLV27966.1"/>
    </source>
</evidence>
<keyword evidence="3" id="KW-1185">Reference proteome</keyword>